<dbReference type="GeneID" id="103582875"/>
<dbReference type="InterPro" id="IPR038765">
    <property type="entry name" value="Papain-like_cys_pep_sf"/>
</dbReference>
<evidence type="ECO:0000313" key="7">
    <source>
        <dbReference type="RefSeq" id="XP_008562570.1"/>
    </source>
</evidence>
<dbReference type="PROSITE" id="PS00973">
    <property type="entry name" value="USP_2"/>
    <property type="match status" value="1"/>
</dbReference>
<evidence type="ECO:0000256" key="1">
    <source>
        <dbReference type="ARBA" id="ARBA00000707"/>
    </source>
</evidence>
<evidence type="ECO:0000256" key="3">
    <source>
        <dbReference type="ARBA" id="ARBA00022801"/>
    </source>
</evidence>
<evidence type="ECO:0000256" key="4">
    <source>
        <dbReference type="SAM" id="MobiDB-lite"/>
    </source>
</evidence>
<keyword evidence="6" id="KW-1185">Reference proteome</keyword>
<dbReference type="InterPro" id="IPR001394">
    <property type="entry name" value="Peptidase_C19_UCH"/>
</dbReference>
<dbReference type="SUPFAM" id="SSF54001">
    <property type="entry name" value="Cysteine proteinases"/>
    <property type="match status" value="1"/>
</dbReference>
<dbReference type="Pfam" id="PF00443">
    <property type="entry name" value="UCH"/>
    <property type="match status" value="1"/>
</dbReference>
<comment type="catalytic activity">
    <reaction evidence="1">
        <text>Thiol-dependent hydrolysis of ester, thioester, amide, peptide and isopeptide bonds formed by the C-terminal Gly of ubiquitin (a 76-residue protein attached to proteins as an intracellular targeting signal).</text>
        <dbReference type="EC" id="3.4.19.12"/>
    </reaction>
</comment>
<dbReference type="RefSeq" id="XP_008562570.1">
    <property type="nucleotide sequence ID" value="XM_008564348.1"/>
</dbReference>
<gene>
    <name evidence="7" type="primary">LOC103582875</name>
</gene>
<organism evidence="6 7">
    <name type="scientific">Galeopterus variegatus</name>
    <name type="common">Malayan flying lemur</name>
    <name type="synonym">Cynocephalus variegatus</name>
    <dbReference type="NCBI Taxonomy" id="482537"/>
    <lineage>
        <taxon>Eukaryota</taxon>
        <taxon>Metazoa</taxon>
        <taxon>Chordata</taxon>
        <taxon>Craniata</taxon>
        <taxon>Vertebrata</taxon>
        <taxon>Euteleostomi</taxon>
        <taxon>Mammalia</taxon>
        <taxon>Eutheria</taxon>
        <taxon>Euarchontoglires</taxon>
        <taxon>Dermoptera</taxon>
        <taxon>Cynocephalidae</taxon>
        <taxon>Galeopterus</taxon>
    </lineage>
</organism>
<dbReference type="PANTHER" id="PTHR21646">
    <property type="entry name" value="UBIQUITIN CARBOXYL-TERMINAL HYDROLASE"/>
    <property type="match status" value="1"/>
</dbReference>
<name>A0ABM0Q2H9_GALVR</name>
<feature type="non-terminal residue" evidence="7">
    <location>
        <position position="1"/>
    </location>
</feature>
<dbReference type="InterPro" id="IPR050185">
    <property type="entry name" value="Ub_carboxyl-term_hydrolase"/>
</dbReference>
<accession>A0ABM0Q2H9</accession>
<dbReference type="CDD" id="cd02257">
    <property type="entry name" value="Peptidase_C19"/>
    <property type="match status" value="1"/>
</dbReference>
<dbReference type="Gene3D" id="3.90.70.10">
    <property type="entry name" value="Cysteine proteinases"/>
    <property type="match status" value="1"/>
</dbReference>
<sequence>EKHFLRLPKILILQVRELTFENRKFHKIQKPVNVTHVLKLHTSPQEPNQSTSNGSCGSNVTPSPEHKCYHLYAMCCHSGDCSGGHYTALVQPSGHEHWYSFNDEQVACVGSFRRDLMHRFGTPYLLLYRRQDPEDRRESERAEPGGGDSGTMTDVAAPKKKVPFAGVQRKTLSMDSATVPKKRCRRSPRPQQDDKPVSCRQSRACT</sequence>
<keyword evidence="3" id="KW-0378">Hydrolase</keyword>
<feature type="region of interest" description="Disordered" evidence="4">
    <location>
        <begin position="131"/>
        <end position="206"/>
    </location>
</feature>
<feature type="compositionally biased region" description="Basic and acidic residues" evidence="4">
    <location>
        <begin position="131"/>
        <end position="143"/>
    </location>
</feature>
<protein>
    <recommendedName>
        <fullName evidence="2">ubiquitinyl hydrolase 1</fullName>
        <ecNumber evidence="2">3.4.19.12</ecNumber>
    </recommendedName>
</protein>
<dbReference type="InterPro" id="IPR028889">
    <property type="entry name" value="USP"/>
</dbReference>
<evidence type="ECO:0000259" key="5">
    <source>
        <dbReference type="PROSITE" id="PS50235"/>
    </source>
</evidence>
<evidence type="ECO:0000256" key="2">
    <source>
        <dbReference type="ARBA" id="ARBA00012759"/>
    </source>
</evidence>
<dbReference type="PROSITE" id="PS50235">
    <property type="entry name" value="USP_3"/>
    <property type="match status" value="1"/>
</dbReference>
<evidence type="ECO:0000313" key="6">
    <source>
        <dbReference type="Proteomes" id="UP000694923"/>
    </source>
</evidence>
<dbReference type="EC" id="3.4.19.12" evidence="2"/>
<feature type="domain" description="USP" evidence="5">
    <location>
        <begin position="1"/>
        <end position="131"/>
    </location>
</feature>
<reference evidence="7" key="1">
    <citation type="submission" date="2025-08" db="UniProtKB">
        <authorList>
            <consortium name="RefSeq"/>
        </authorList>
    </citation>
    <scope>IDENTIFICATION</scope>
</reference>
<dbReference type="Proteomes" id="UP000694923">
    <property type="component" value="Unplaced"/>
</dbReference>
<dbReference type="InterPro" id="IPR018200">
    <property type="entry name" value="USP_CS"/>
</dbReference>
<proteinExistence type="predicted"/>